<dbReference type="EMBL" id="CP023702">
    <property type="protein sequence ID" value="QEU76222.1"/>
    <property type="molecule type" value="Genomic_DNA"/>
</dbReference>
<protein>
    <submittedName>
        <fullName evidence="1">Uncharacterized protein</fullName>
    </submittedName>
</protein>
<organism evidence="1 2">
    <name type="scientific">Streptomyces nitrosporeus</name>
    <dbReference type="NCBI Taxonomy" id="28894"/>
    <lineage>
        <taxon>Bacteria</taxon>
        <taxon>Bacillati</taxon>
        <taxon>Actinomycetota</taxon>
        <taxon>Actinomycetes</taxon>
        <taxon>Kitasatosporales</taxon>
        <taxon>Streptomycetaceae</taxon>
        <taxon>Streptomyces</taxon>
    </lineage>
</organism>
<evidence type="ECO:0000313" key="1">
    <source>
        <dbReference type="EMBL" id="QEU76222.1"/>
    </source>
</evidence>
<dbReference type="RefSeq" id="WP_150491539.1">
    <property type="nucleotide sequence ID" value="NZ_BMUV01000012.1"/>
</dbReference>
<evidence type="ECO:0000313" key="2">
    <source>
        <dbReference type="Proteomes" id="UP000326178"/>
    </source>
</evidence>
<name>A0A5J6FIR3_9ACTN</name>
<proteinExistence type="predicted"/>
<dbReference type="AlphaFoldDB" id="A0A5J6FIR3"/>
<dbReference type="Proteomes" id="UP000326178">
    <property type="component" value="Chromosome"/>
</dbReference>
<keyword evidence="2" id="KW-1185">Reference proteome</keyword>
<gene>
    <name evidence="1" type="ORF">CP967_33395</name>
</gene>
<dbReference type="KEGG" id="snk:CP967_33395"/>
<sequence length="76" mass="8117">MSHDDEVTAAQAYVRLLETTRAVLDDPAGAPLHLPLLASPLAEADDALRGAGLRGNEERLFSLVRQLLPGTTGPER</sequence>
<reference evidence="1 2" key="1">
    <citation type="submission" date="2017-09" db="EMBL/GenBank/DDBJ databases">
        <authorList>
            <person name="Lee N."/>
            <person name="Cho B.-K."/>
        </authorList>
    </citation>
    <scope>NUCLEOTIDE SEQUENCE [LARGE SCALE GENOMIC DNA]</scope>
    <source>
        <strain evidence="1 2">ATCC 12769</strain>
    </source>
</reference>
<accession>A0A5J6FIR3</accession>